<accession>K3Z0S5</accession>
<evidence type="ECO:0000256" key="5">
    <source>
        <dbReference type="ARBA" id="ARBA00022692"/>
    </source>
</evidence>
<feature type="signal peptide" evidence="12">
    <location>
        <begin position="1"/>
        <end position="24"/>
    </location>
</feature>
<dbReference type="Pfam" id="PF13855">
    <property type="entry name" value="LRR_8"/>
    <property type="match status" value="1"/>
</dbReference>
<dbReference type="PRINTS" id="PR00019">
    <property type="entry name" value="LEURICHRPT"/>
</dbReference>
<dbReference type="FunFam" id="3.80.10.10:FF:000213">
    <property type="entry name" value="Tyrosine-sulfated glycopeptide receptor 1"/>
    <property type="match status" value="1"/>
</dbReference>
<dbReference type="Pfam" id="PF00560">
    <property type="entry name" value="LRR_1"/>
    <property type="match status" value="7"/>
</dbReference>
<dbReference type="Gramene" id="KQL28689">
    <property type="protein sequence ID" value="KQL28689"/>
    <property type="gene ID" value="SETIT_020142mg"/>
</dbReference>
<dbReference type="STRING" id="4555.K3Z0S5"/>
<comment type="similarity">
    <text evidence="2">Belongs to the RLP family.</text>
</comment>
<dbReference type="FunFam" id="3.80.10.10:FF:000530">
    <property type="entry name" value="Receptor-like protein 2"/>
    <property type="match status" value="1"/>
</dbReference>
<dbReference type="GO" id="GO:0005886">
    <property type="term" value="C:plasma membrane"/>
    <property type="evidence" value="ECO:0000318"/>
    <property type="project" value="GO_Central"/>
</dbReference>
<dbReference type="Gene3D" id="3.80.10.10">
    <property type="entry name" value="Ribonuclease Inhibitor"/>
    <property type="match status" value="4"/>
</dbReference>
<protein>
    <recommendedName>
        <fullName evidence="13">Leucine-rich repeat-containing N-terminal plant-type domain-containing protein</fullName>
    </recommendedName>
</protein>
<keyword evidence="9" id="KW-0472">Membrane</keyword>
<evidence type="ECO:0000256" key="7">
    <source>
        <dbReference type="ARBA" id="ARBA00022737"/>
    </source>
</evidence>
<keyword evidence="16" id="KW-1185">Reference proteome</keyword>
<dbReference type="OrthoDB" id="283575at2759"/>
<dbReference type="PANTHER" id="PTHR48052">
    <property type="entry name" value="UNNAMED PRODUCT"/>
    <property type="match status" value="1"/>
</dbReference>
<keyword evidence="8" id="KW-1133">Transmembrane helix</keyword>
<evidence type="ECO:0000313" key="15">
    <source>
        <dbReference type="EnsemblPlants" id="KQL28689"/>
    </source>
</evidence>
<evidence type="ECO:0000313" key="16">
    <source>
        <dbReference type="Proteomes" id="UP000004995"/>
    </source>
</evidence>
<evidence type="ECO:0000256" key="10">
    <source>
        <dbReference type="ARBA" id="ARBA00023170"/>
    </source>
</evidence>
<feature type="chain" id="PRO_5010127354" description="Leucine-rich repeat-containing N-terminal plant-type domain-containing protein" evidence="12">
    <location>
        <begin position="25"/>
        <end position="707"/>
    </location>
</feature>
<keyword evidence="3" id="KW-1003">Cell membrane</keyword>
<dbReference type="FunFam" id="3.80.10.10:FF:000470">
    <property type="entry name" value="LRR receptor-like serine/threonine-protein kinase RPK2"/>
    <property type="match status" value="1"/>
</dbReference>
<dbReference type="FunFam" id="3.80.10.10:FF:000403">
    <property type="entry name" value="Receptor-like protein 2"/>
    <property type="match status" value="1"/>
</dbReference>
<dbReference type="OMA" id="LMMGSNF"/>
<keyword evidence="5" id="KW-0812">Transmembrane</keyword>
<dbReference type="EMBL" id="AGNK02000117">
    <property type="status" value="NOT_ANNOTATED_CDS"/>
    <property type="molecule type" value="Genomic_DNA"/>
</dbReference>
<sequence>MSSFGLAIALLLLLLLCLTSPVLSCTSQEKGSLLRFLAGLSRRGGLPASWRSSTDCCSWEGIACDGDGGAVVEVSLASRGLEGRISPALANLTGLLRLNLSHNSITGRLPPELLSSGSIVVLDVSFNSLGGGLGELPSSTPDRPLQVLNISSNMFTGMFPSTAWEKTRSLVAINASYNSFTGEMPSSFCISSPSFASLDVCNNKFSGSIPTRLGKCFGLQVLRAGQNNLSGTIPDEVFNASLLEHLSLPNIGLEGKFDGENVIKLQNLAVIDLGGNQFSGKIPDSIGQLKRLQELHLDCNNLSGELPASLGTCTDLKIVNLKGNNLNGQLRQVNFSTMLNLQVLDLMLNSFTEEIPESIYSCSNLTALRLSSNNFSGQLSPRIGNLKSLSFLSLANNSFANITNTLHVLKNSRKLTTLLMANNFIGERIPDDLTVDGFENVQILTLDGCSLSGNLPLWLSKLTSLRILDLSNNQLTGSIPAWIKNLNFLYYLDLSNNNLSGELPTALMEMPVLQSENFQDNLDNRAFELTVYIGSFAYRTLYNFPTVLKLGRNKFRGAIPPEIGRLKFLQVLNLSSNSFSGEIPQPICNIKTLQVLDLSRNHLTGEIPQSLNELNFLAEFNVSNNDLEGPVPTGGQFDAFAKSSFGGNPKLCGSSLAITCGFSADAPLASILSAKPLIDKTVFVIAFSAFFSVGVLYDQMVLSRFFG</sequence>
<dbReference type="InterPro" id="IPR001611">
    <property type="entry name" value="Leu-rich_rpt"/>
</dbReference>
<keyword evidence="6 12" id="KW-0732">Signal</keyword>
<feature type="domain" description="Leucine-rich repeat-containing N-terminal plant-type" evidence="13">
    <location>
        <begin position="27"/>
        <end position="65"/>
    </location>
</feature>
<comment type="subcellular location">
    <subcellularLocation>
        <location evidence="1">Cell membrane</location>
        <topology evidence="1">Single-pass type I membrane protein</topology>
    </subcellularLocation>
</comment>
<keyword evidence="11" id="KW-0325">Glycoprotein</keyword>
<dbReference type="EMBL" id="CM003528">
    <property type="protein sequence ID" value="RCV05440.1"/>
    <property type="molecule type" value="Genomic_DNA"/>
</dbReference>
<gene>
    <name evidence="14" type="ORF">SETIT_1G084400v2</name>
</gene>
<proteinExistence type="inferred from homology"/>
<keyword evidence="7" id="KW-0677">Repeat</keyword>
<dbReference type="HOGENOM" id="CLU_000288_22_9_1"/>
<dbReference type="Pfam" id="PF08263">
    <property type="entry name" value="LRRNT_2"/>
    <property type="match status" value="1"/>
</dbReference>
<evidence type="ECO:0000313" key="14">
    <source>
        <dbReference type="EMBL" id="RCV05440.1"/>
    </source>
</evidence>
<evidence type="ECO:0000256" key="6">
    <source>
        <dbReference type="ARBA" id="ARBA00022729"/>
    </source>
</evidence>
<organism evidence="15 16">
    <name type="scientific">Setaria italica</name>
    <name type="common">Foxtail millet</name>
    <name type="synonym">Panicum italicum</name>
    <dbReference type="NCBI Taxonomy" id="4555"/>
    <lineage>
        <taxon>Eukaryota</taxon>
        <taxon>Viridiplantae</taxon>
        <taxon>Streptophyta</taxon>
        <taxon>Embryophyta</taxon>
        <taxon>Tracheophyta</taxon>
        <taxon>Spermatophyta</taxon>
        <taxon>Magnoliopsida</taxon>
        <taxon>Liliopsida</taxon>
        <taxon>Poales</taxon>
        <taxon>Poaceae</taxon>
        <taxon>PACMAD clade</taxon>
        <taxon>Panicoideae</taxon>
        <taxon>Panicodae</taxon>
        <taxon>Paniceae</taxon>
        <taxon>Cenchrinae</taxon>
        <taxon>Setaria</taxon>
    </lineage>
</organism>
<reference evidence="14" key="2">
    <citation type="submission" date="2015-07" db="EMBL/GenBank/DDBJ databases">
        <authorList>
            <person name="Noorani M."/>
        </authorList>
    </citation>
    <scope>NUCLEOTIDE SEQUENCE</scope>
    <source>
        <strain evidence="14">Yugu1</strain>
    </source>
</reference>
<dbReference type="SUPFAM" id="SSF52058">
    <property type="entry name" value="L domain-like"/>
    <property type="match status" value="1"/>
</dbReference>
<dbReference type="InterPro" id="IPR013210">
    <property type="entry name" value="LRR_N_plant-typ"/>
</dbReference>
<evidence type="ECO:0000259" key="13">
    <source>
        <dbReference type="Pfam" id="PF08263"/>
    </source>
</evidence>
<evidence type="ECO:0000256" key="11">
    <source>
        <dbReference type="ARBA" id="ARBA00023180"/>
    </source>
</evidence>
<evidence type="ECO:0000256" key="4">
    <source>
        <dbReference type="ARBA" id="ARBA00022614"/>
    </source>
</evidence>
<reference evidence="15" key="3">
    <citation type="submission" date="2018-08" db="UniProtKB">
        <authorList>
            <consortium name="EnsemblPlants"/>
        </authorList>
    </citation>
    <scope>IDENTIFICATION</scope>
    <source>
        <strain evidence="15">Yugu1</strain>
    </source>
</reference>
<dbReference type="PROSITE" id="PS51450">
    <property type="entry name" value="LRR"/>
    <property type="match status" value="1"/>
</dbReference>
<evidence type="ECO:0000256" key="3">
    <source>
        <dbReference type="ARBA" id="ARBA00022475"/>
    </source>
</evidence>
<evidence type="ECO:0000256" key="9">
    <source>
        <dbReference type="ARBA" id="ARBA00023136"/>
    </source>
</evidence>
<evidence type="ECO:0000256" key="12">
    <source>
        <dbReference type="SAM" id="SignalP"/>
    </source>
</evidence>
<dbReference type="GO" id="GO:0051606">
    <property type="term" value="P:detection of stimulus"/>
    <property type="evidence" value="ECO:0007669"/>
    <property type="project" value="UniProtKB-ARBA"/>
</dbReference>
<dbReference type="SMART" id="SM00369">
    <property type="entry name" value="LRR_TYP"/>
    <property type="match status" value="7"/>
</dbReference>
<dbReference type="PANTHER" id="PTHR48052:SF81">
    <property type="entry name" value="LEUCINE-RICH REPEAT-CONTAINING N-TERMINAL PLANT-TYPE DOMAIN-CONTAINING PROTEIN"/>
    <property type="match status" value="1"/>
</dbReference>
<keyword evidence="10" id="KW-0675">Receptor</keyword>
<evidence type="ECO:0000256" key="1">
    <source>
        <dbReference type="ARBA" id="ARBA00004251"/>
    </source>
</evidence>
<dbReference type="Proteomes" id="UP000004995">
    <property type="component" value="Unassembled WGS sequence"/>
</dbReference>
<name>K3Z0S5_SETIT</name>
<dbReference type="EnsemblPlants" id="KQL28689">
    <property type="protein sequence ID" value="KQL28689"/>
    <property type="gene ID" value="SETIT_020142mg"/>
</dbReference>
<dbReference type="SUPFAM" id="SSF52047">
    <property type="entry name" value="RNI-like"/>
    <property type="match status" value="1"/>
</dbReference>
<dbReference type="InterPro" id="IPR003591">
    <property type="entry name" value="Leu-rich_rpt_typical-subtyp"/>
</dbReference>
<evidence type="ECO:0000256" key="8">
    <source>
        <dbReference type="ARBA" id="ARBA00022989"/>
    </source>
</evidence>
<dbReference type="InterPro" id="IPR032675">
    <property type="entry name" value="LRR_dom_sf"/>
</dbReference>
<dbReference type="eggNOG" id="KOG0619">
    <property type="taxonomic scope" value="Eukaryota"/>
</dbReference>
<keyword evidence="4" id="KW-0433">Leucine-rich repeat</keyword>
<dbReference type="AlphaFoldDB" id="K3Z0S5"/>
<evidence type="ECO:0000256" key="2">
    <source>
        <dbReference type="ARBA" id="ARBA00009592"/>
    </source>
</evidence>
<reference evidence="14 16" key="1">
    <citation type="journal article" date="2012" name="Nat. Biotechnol.">
        <title>Reference genome sequence of the model plant Setaria.</title>
        <authorList>
            <person name="Bennetzen J.L."/>
            <person name="Schmutz J."/>
            <person name="Wang H."/>
            <person name="Percifield R."/>
            <person name="Hawkins J."/>
            <person name="Pontaroli A.C."/>
            <person name="Estep M."/>
            <person name="Feng L."/>
            <person name="Vaughn J.N."/>
            <person name="Grimwood J."/>
            <person name="Jenkins J."/>
            <person name="Barry K."/>
            <person name="Lindquist E."/>
            <person name="Hellsten U."/>
            <person name="Deshpande S."/>
            <person name="Wang X."/>
            <person name="Wu X."/>
            <person name="Mitros T."/>
            <person name="Triplett J."/>
            <person name="Yang X."/>
            <person name="Ye C.Y."/>
            <person name="Mauro-Herrera M."/>
            <person name="Wang L."/>
            <person name="Li P."/>
            <person name="Sharma M."/>
            <person name="Sharma R."/>
            <person name="Ronald P.C."/>
            <person name="Panaud O."/>
            <person name="Kellogg E.A."/>
            <person name="Brutnell T.P."/>
            <person name="Doust A.N."/>
            <person name="Tuskan G.A."/>
            <person name="Rokhsar D."/>
            <person name="Devos K.M."/>
        </authorList>
    </citation>
    <scope>NUCLEOTIDE SEQUENCE [LARGE SCALE GENOMIC DNA]</scope>
    <source>
        <strain evidence="16">cv. Yugu1</strain>
        <strain evidence="14">Yugu1</strain>
    </source>
</reference>